<dbReference type="EMBL" id="DSEE01000506">
    <property type="protein sequence ID" value="HER40954.1"/>
    <property type="molecule type" value="Genomic_DNA"/>
</dbReference>
<proteinExistence type="predicted"/>
<name>A0A7C2RJC2_9FLAO</name>
<protein>
    <submittedName>
        <fullName evidence="3">DUF1684 domain-containing protein</fullName>
    </submittedName>
</protein>
<evidence type="ECO:0000256" key="2">
    <source>
        <dbReference type="SAM" id="SignalP"/>
    </source>
</evidence>
<dbReference type="Pfam" id="PF07920">
    <property type="entry name" value="DUF1684"/>
    <property type="match status" value="1"/>
</dbReference>
<feature type="non-terminal residue" evidence="3">
    <location>
        <position position="105"/>
    </location>
</feature>
<feature type="compositionally biased region" description="Polar residues" evidence="1">
    <location>
        <begin position="17"/>
        <end position="33"/>
    </location>
</feature>
<accession>A0A7C2RJC2</accession>
<dbReference type="Proteomes" id="UP000885753">
    <property type="component" value="Unassembled WGS sequence"/>
</dbReference>
<reference evidence="3" key="1">
    <citation type="journal article" date="2020" name="mSystems">
        <title>Genome- and Community-Level Interaction Insights into Carbon Utilization and Element Cycling Functions of Hydrothermarchaeota in Hydrothermal Sediment.</title>
        <authorList>
            <person name="Zhou Z."/>
            <person name="Liu Y."/>
            <person name="Xu W."/>
            <person name="Pan J."/>
            <person name="Luo Z.H."/>
            <person name="Li M."/>
        </authorList>
    </citation>
    <scope>NUCLEOTIDE SEQUENCE [LARGE SCALE GENOMIC DNA]</scope>
    <source>
        <strain evidence="3">SpSt-1235</strain>
    </source>
</reference>
<dbReference type="InterPro" id="IPR012467">
    <property type="entry name" value="DUF1684"/>
</dbReference>
<feature type="chain" id="PRO_5028152165" evidence="2">
    <location>
        <begin position="19"/>
        <end position="105"/>
    </location>
</feature>
<evidence type="ECO:0000256" key="1">
    <source>
        <dbReference type="SAM" id="MobiDB-lite"/>
    </source>
</evidence>
<evidence type="ECO:0000313" key="3">
    <source>
        <dbReference type="EMBL" id="HER40954.1"/>
    </source>
</evidence>
<feature type="signal peptide" evidence="2">
    <location>
        <begin position="1"/>
        <end position="18"/>
    </location>
</feature>
<dbReference type="AlphaFoldDB" id="A0A7C2RJC2"/>
<sequence length="105" mass="12179">MKNLLFLLLFCAAGFGNAQNGDKNSSAAHFQQKLNRDFKDPEESPLPPRERKKFKSLDFFEIDTVYQVVAEFERTPFESPFEMPTTTDRKPVYVKYGVLYFTLKG</sequence>
<feature type="region of interest" description="Disordered" evidence="1">
    <location>
        <begin position="17"/>
        <end position="50"/>
    </location>
</feature>
<comment type="caution">
    <text evidence="3">The sequence shown here is derived from an EMBL/GenBank/DDBJ whole genome shotgun (WGS) entry which is preliminary data.</text>
</comment>
<gene>
    <name evidence="3" type="ORF">ENO10_07020</name>
</gene>
<organism evidence="3">
    <name type="scientific">Salinimicrobium catena</name>
    <dbReference type="NCBI Taxonomy" id="390640"/>
    <lineage>
        <taxon>Bacteria</taxon>
        <taxon>Pseudomonadati</taxon>
        <taxon>Bacteroidota</taxon>
        <taxon>Flavobacteriia</taxon>
        <taxon>Flavobacteriales</taxon>
        <taxon>Flavobacteriaceae</taxon>
        <taxon>Salinimicrobium</taxon>
    </lineage>
</organism>
<keyword evidence="2" id="KW-0732">Signal</keyword>